<dbReference type="AlphaFoldDB" id="A0A5D4NYB3"/>
<organism evidence="1 2">
    <name type="scientific">Rossellomorea vietnamensis</name>
    <dbReference type="NCBI Taxonomy" id="218284"/>
    <lineage>
        <taxon>Bacteria</taxon>
        <taxon>Bacillati</taxon>
        <taxon>Bacillota</taxon>
        <taxon>Bacilli</taxon>
        <taxon>Bacillales</taxon>
        <taxon>Bacillaceae</taxon>
        <taxon>Rossellomorea</taxon>
    </lineage>
</organism>
<dbReference type="OrthoDB" id="1711074at2"/>
<evidence type="ECO:0000313" key="1">
    <source>
        <dbReference type="EMBL" id="TYS18508.1"/>
    </source>
</evidence>
<dbReference type="RefSeq" id="WP_148938186.1">
    <property type="nucleotide sequence ID" value="NZ_VTEI01000002.1"/>
</dbReference>
<reference evidence="1 2" key="1">
    <citation type="submission" date="2019-08" db="EMBL/GenBank/DDBJ databases">
        <title>Bacillus genomes from the desert of Cuatro Cienegas, Coahuila.</title>
        <authorList>
            <person name="Olmedo-Alvarez G."/>
        </authorList>
    </citation>
    <scope>NUCLEOTIDE SEQUENCE [LARGE SCALE GENOMIC DNA]</scope>
    <source>
        <strain evidence="1 2">CH34_1T</strain>
    </source>
</reference>
<accession>A0A5D4NYB3</accession>
<evidence type="ECO:0000313" key="2">
    <source>
        <dbReference type="Proteomes" id="UP000322267"/>
    </source>
</evidence>
<comment type="caution">
    <text evidence="1">The sequence shown here is derived from an EMBL/GenBank/DDBJ whole genome shotgun (WGS) entry which is preliminary data.</text>
</comment>
<name>A0A5D4NYB3_9BACI</name>
<sequence>MNIIDRLKRKKIQVTEIPKWGPYLRKEWENSFANHLTKQEKAGIHLFDKGGSSGHLWHVFSYNTLECLEGEKAEEAFNYEAKKECFVFFQHEDDALLVENALLFHTDDLFDEEDTDMYIVDKHFHWTFAVTHETGLCGPYFTRIKES</sequence>
<proteinExistence type="predicted"/>
<dbReference type="InterPro" id="IPR025454">
    <property type="entry name" value="DUF4275"/>
</dbReference>
<protein>
    <submittedName>
        <fullName evidence="1">DUF4275 family protein</fullName>
    </submittedName>
</protein>
<dbReference type="Proteomes" id="UP000322267">
    <property type="component" value="Unassembled WGS sequence"/>
</dbReference>
<dbReference type="EMBL" id="VTEI01000002">
    <property type="protein sequence ID" value="TYS18508.1"/>
    <property type="molecule type" value="Genomic_DNA"/>
</dbReference>
<dbReference type="Pfam" id="PF14101">
    <property type="entry name" value="DUF4275"/>
    <property type="match status" value="1"/>
</dbReference>
<gene>
    <name evidence="1" type="ORF">FZC78_02930</name>
</gene>